<accession>A0A1G5SAI4</accession>
<name>A0A1G5SAI4_9PROT</name>
<protein>
    <submittedName>
        <fullName evidence="1">Uncharacterized protein</fullName>
    </submittedName>
</protein>
<dbReference type="EMBL" id="FMWO01000017">
    <property type="protein sequence ID" value="SCZ84213.1"/>
    <property type="molecule type" value="Genomic_DNA"/>
</dbReference>
<reference evidence="1 2" key="1">
    <citation type="submission" date="2016-10" db="EMBL/GenBank/DDBJ databases">
        <authorList>
            <person name="de Groot N.N."/>
        </authorList>
    </citation>
    <scope>NUCLEOTIDE SEQUENCE [LARGE SCALE GENOMIC DNA]</scope>
    <source>
        <strain evidence="1">1</strain>
    </source>
</reference>
<gene>
    <name evidence="1" type="ORF">NSMM_120002</name>
</gene>
<evidence type="ECO:0000313" key="2">
    <source>
        <dbReference type="Proteomes" id="UP000198729"/>
    </source>
</evidence>
<dbReference type="Proteomes" id="UP000198729">
    <property type="component" value="Unassembled WGS sequence"/>
</dbReference>
<proteinExistence type="predicted"/>
<organism evidence="1 2">
    <name type="scientific">Nitrosomonas mobilis</name>
    <dbReference type="NCBI Taxonomy" id="51642"/>
    <lineage>
        <taxon>Bacteria</taxon>
        <taxon>Pseudomonadati</taxon>
        <taxon>Pseudomonadota</taxon>
        <taxon>Betaproteobacteria</taxon>
        <taxon>Nitrosomonadales</taxon>
        <taxon>Nitrosomonadaceae</taxon>
        <taxon>Nitrosomonas</taxon>
    </lineage>
</organism>
<dbReference type="RefSeq" id="WP_090283524.1">
    <property type="nucleotide sequence ID" value="NZ_FMWO01000017.1"/>
</dbReference>
<dbReference type="AlphaFoldDB" id="A0A1G5SAI4"/>
<evidence type="ECO:0000313" key="1">
    <source>
        <dbReference type="EMBL" id="SCZ84213.1"/>
    </source>
</evidence>
<keyword evidence="2" id="KW-1185">Reference proteome</keyword>
<sequence length="84" mass="9127">MAVLVALLGLCLQFYQAFHDSETAVQKGKAEMASNNKAMTQAIIEENRQDGQTEDLTIKNLTSAVIVLSQVNDINSTGSQITQQ</sequence>